<organism evidence="2 3">
    <name type="scientific">Hebeloma cylindrosporum</name>
    <dbReference type="NCBI Taxonomy" id="76867"/>
    <lineage>
        <taxon>Eukaryota</taxon>
        <taxon>Fungi</taxon>
        <taxon>Dikarya</taxon>
        <taxon>Basidiomycota</taxon>
        <taxon>Agaricomycotina</taxon>
        <taxon>Agaricomycetes</taxon>
        <taxon>Agaricomycetidae</taxon>
        <taxon>Agaricales</taxon>
        <taxon>Agaricineae</taxon>
        <taxon>Hymenogastraceae</taxon>
        <taxon>Hebeloma</taxon>
    </lineage>
</organism>
<sequence>MCRLTGVGCAGTPRHLESICDPRTQPIPTRDLHLILGICTEFPRPTSRKFSCRASKVILSAFVSCAPGCEYCGRGLVRIHLSETCWLELLSVPIQGHQFIPVDLLLVGLDRKKSSRGKSVKGFSSESGSAVHKYSDAFSKAVSRRS</sequence>
<accession>A0A0C3C7W4</accession>
<reference evidence="2 3" key="1">
    <citation type="submission" date="2014-04" db="EMBL/GenBank/DDBJ databases">
        <authorList>
            <consortium name="DOE Joint Genome Institute"/>
            <person name="Kuo A."/>
            <person name="Gay G."/>
            <person name="Dore J."/>
            <person name="Kohler A."/>
            <person name="Nagy L.G."/>
            <person name="Floudas D."/>
            <person name="Copeland A."/>
            <person name="Barry K.W."/>
            <person name="Cichocki N."/>
            <person name="Veneault-Fourrey C."/>
            <person name="LaButti K."/>
            <person name="Lindquist E.A."/>
            <person name="Lipzen A."/>
            <person name="Lundell T."/>
            <person name="Morin E."/>
            <person name="Murat C."/>
            <person name="Sun H."/>
            <person name="Tunlid A."/>
            <person name="Henrissat B."/>
            <person name="Grigoriev I.V."/>
            <person name="Hibbett D.S."/>
            <person name="Martin F."/>
            <person name="Nordberg H.P."/>
            <person name="Cantor M.N."/>
            <person name="Hua S.X."/>
        </authorList>
    </citation>
    <scope>NUCLEOTIDE SEQUENCE [LARGE SCALE GENOMIC DNA]</scope>
    <source>
        <strain evidence="3">h7</strain>
    </source>
</reference>
<dbReference type="Proteomes" id="UP000053424">
    <property type="component" value="Unassembled WGS sequence"/>
</dbReference>
<evidence type="ECO:0000256" key="1">
    <source>
        <dbReference type="SAM" id="MobiDB-lite"/>
    </source>
</evidence>
<dbReference type="HOGENOM" id="CLU_1777680_0_0_1"/>
<keyword evidence="3" id="KW-1185">Reference proteome</keyword>
<feature type="region of interest" description="Disordered" evidence="1">
    <location>
        <begin position="114"/>
        <end position="146"/>
    </location>
</feature>
<gene>
    <name evidence="2" type="ORF">M413DRAFT_177018</name>
</gene>
<dbReference type="EMBL" id="KN831783">
    <property type="protein sequence ID" value="KIM40319.1"/>
    <property type="molecule type" value="Genomic_DNA"/>
</dbReference>
<name>A0A0C3C7W4_HEBCY</name>
<evidence type="ECO:0000313" key="3">
    <source>
        <dbReference type="Proteomes" id="UP000053424"/>
    </source>
</evidence>
<protein>
    <submittedName>
        <fullName evidence="2">Uncharacterized protein</fullName>
    </submittedName>
</protein>
<reference evidence="3" key="2">
    <citation type="submission" date="2015-01" db="EMBL/GenBank/DDBJ databases">
        <title>Evolutionary Origins and Diversification of the Mycorrhizal Mutualists.</title>
        <authorList>
            <consortium name="DOE Joint Genome Institute"/>
            <consortium name="Mycorrhizal Genomics Consortium"/>
            <person name="Kohler A."/>
            <person name="Kuo A."/>
            <person name="Nagy L.G."/>
            <person name="Floudas D."/>
            <person name="Copeland A."/>
            <person name="Barry K.W."/>
            <person name="Cichocki N."/>
            <person name="Veneault-Fourrey C."/>
            <person name="LaButti K."/>
            <person name="Lindquist E.A."/>
            <person name="Lipzen A."/>
            <person name="Lundell T."/>
            <person name="Morin E."/>
            <person name="Murat C."/>
            <person name="Riley R."/>
            <person name="Ohm R."/>
            <person name="Sun H."/>
            <person name="Tunlid A."/>
            <person name="Henrissat B."/>
            <person name="Grigoriev I.V."/>
            <person name="Hibbett D.S."/>
            <person name="Martin F."/>
        </authorList>
    </citation>
    <scope>NUCLEOTIDE SEQUENCE [LARGE SCALE GENOMIC DNA]</scope>
    <source>
        <strain evidence="3">h7</strain>
    </source>
</reference>
<proteinExistence type="predicted"/>
<dbReference type="AlphaFoldDB" id="A0A0C3C7W4"/>
<evidence type="ECO:0000313" key="2">
    <source>
        <dbReference type="EMBL" id="KIM40319.1"/>
    </source>
</evidence>